<organism evidence="1 2">
    <name type="scientific">Paracoccus zhejiangensis</name>
    <dbReference type="NCBI Taxonomy" id="1077935"/>
    <lineage>
        <taxon>Bacteria</taxon>
        <taxon>Pseudomonadati</taxon>
        <taxon>Pseudomonadota</taxon>
        <taxon>Alphaproteobacteria</taxon>
        <taxon>Rhodobacterales</taxon>
        <taxon>Paracoccaceae</taxon>
        <taxon>Paracoccus</taxon>
    </lineage>
</organism>
<sequence>MLLAAAAVTCGFGAAEAQESASPATGLCGQPAALTAQSLSFDKQPEDVTGAFVQLRRNEPRYIELGITAPVALTMLADSGSVDTTLILFGDKGQIVASDDDGGGDTNARIVSRLQPGNYCLQVDTVVNFAETDAVVPVSITPAPPPDACIRTAGEPVEIKAGSDEIITSDQLSAKASIALNVAAGTGVRIEARSPIFDTYLTLEDGIGQVISEDDDGGGDTNSKLELAPVSTDGSYCVNLTSLDESGGIYALSIIPITETSVPAASE</sequence>
<name>A0A2H5ETY3_9RHOB</name>
<dbReference type="Proteomes" id="UP000234530">
    <property type="component" value="Chromosome"/>
</dbReference>
<evidence type="ECO:0008006" key="3">
    <source>
        <dbReference type="Google" id="ProtNLM"/>
    </source>
</evidence>
<accession>A0A2H5ETY3</accession>
<proteinExistence type="predicted"/>
<dbReference type="KEGG" id="pzh:CX676_00090"/>
<protein>
    <recommendedName>
        <fullName evidence="3">Peptidase C-terminal archaeal/bacterial domain-containing protein</fullName>
    </recommendedName>
</protein>
<evidence type="ECO:0000313" key="2">
    <source>
        <dbReference type="Proteomes" id="UP000234530"/>
    </source>
</evidence>
<keyword evidence="2" id="KW-1185">Reference proteome</keyword>
<dbReference type="AlphaFoldDB" id="A0A2H5ETY3"/>
<gene>
    <name evidence="1" type="ORF">CX676_00090</name>
</gene>
<dbReference type="EMBL" id="CP025430">
    <property type="protein sequence ID" value="AUH62751.1"/>
    <property type="molecule type" value="Genomic_DNA"/>
</dbReference>
<evidence type="ECO:0000313" key="1">
    <source>
        <dbReference type="EMBL" id="AUH62751.1"/>
    </source>
</evidence>
<reference evidence="1 2" key="1">
    <citation type="journal article" date="2013" name="Antonie Van Leeuwenhoek">
        <title>Paracoccus zhejiangensis sp. nov., isolated from activated sludge in wastewater-treatment system.</title>
        <authorList>
            <person name="Wu Z.G."/>
            <person name="Zhang D.F."/>
            <person name="Liu Y.L."/>
            <person name="Wang F."/>
            <person name="Jiang X."/>
            <person name="Li C."/>
            <person name="Li S.P."/>
            <person name="Hong Q."/>
            <person name="Li W.J."/>
        </authorList>
    </citation>
    <scope>NUCLEOTIDE SEQUENCE [LARGE SCALE GENOMIC DNA]</scope>
    <source>
        <strain evidence="1 2">J6</strain>
    </source>
</reference>
<dbReference type="Gene3D" id="2.60.120.380">
    <property type="match status" value="1"/>
</dbReference>